<dbReference type="GO" id="GO:0004497">
    <property type="term" value="F:monooxygenase activity"/>
    <property type="evidence" value="ECO:0007669"/>
    <property type="project" value="InterPro"/>
</dbReference>
<keyword evidence="3" id="KW-0472">Membrane</keyword>
<dbReference type="PRINTS" id="PR00385">
    <property type="entry name" value="P450"/>
</dbReference>
<dbReference type="InterPro" id="IPR001128">
    <property type="entry name" value="Cyt_P450"/>
</dbReference>
<keyword evidence="3" id="KW-0812">Transmembrane</keyword>
<dbReference type="PRINTS" id="PR00463">
    <property type="entry name" value="EP450I"/>
</dbReference>
<sequence>MDSEYWSWSWSEGHRWSVWTLLVALTLGRLLWVMVYRVFFHPLAAYPGPFASKLSDLPAIFYAATTQDTYVRYAQHRKYGSVVRTGPNELCFSDAASIKDIYGQSGEPCLKAPFLYDGFTLTGTSSVFSTTDRNLHARMRRLMSHGFSQQGVLQFQSDIIAKVERFLHNVSSAAQPVNIHDPAHELYRDTISLLSFGQSFNLLEGKESQGAKDIETYFNICPLFGRFPLAKYLPFGDFGAARDARPRIIKFSQSCIDDLRQRLRKGTVQSSLLRHMVEAKDGETGTEFSNEELIENVVIFILAGSGTTATTLIYLLYELGKRPEMQKRLEDEIRNAFPDQSVFPNFEVATDLPYLNCVVQEVLRLRGPIPTVAPRVSPGKIIGGKYVPAGVIVSNVPYSTQRDPTAFPNPEEFSPDRWANPSPEMKIMHRPFATGPRNCIGMHLARVQLLITVCAIYQRYEVELDPKTTEEMMVMRDQGVMTASGKQLWVNITPRE</sequence>
<comment type="similarity">
    <text evidence="1">Belongs to the cytochrome P450 family.</text>
</comment>
<feature type="binding site" description="axial binding residue" evidence="2">
    <location>
        <position position="439"/>
    </location>
    <ligand>
        <name>heme</name>
        <dbReference type="ChEBI" id="CHEBI:30413"/>
    </ligand>
    <ligandPart>
        <name>Fe</name>
        <dbReference type="ChEBI" id="CHEBI:18248"/>
    </ligandPart>
</feature>
<dbReference type="GO" id="GO:0016705">
    <property type="term" value="F:oxidoreductase activity, acting on paired donors, with incorporation or reduction of molecular oxygen"/>
    <property type="evidence" value="ECO:0007669"/>
    <property type="project" value="InterPro"/>
</dbReference>
<keyword evidence="2" id="KW-0408">Iron</keyword>
<dbReference type="AlphaFoldDB" id="A0AA39CCP8"/>
<dbReference type="InterPro" id="IPR002401">
    <property type="entry name" value="Cyt_P450_E_grp-I"/>
</dbReference>
<dbReference type="GO" id="GO:0020037">
    <property type="term" value="F:heme binding"/>
    <property type="evidence" value="ECO:0007669"/>
    <property type="project" value="InterPro"/>
</dbReference>
<protein>
    <recommendedName>
        <fullName evidence="6">Cytochrome P450</fullName>
    </recommendedName>
</protein>
<name>A0AA39CCP8_9EURO</name>
<evidence type="ECO:0008006" key="6">
    <source>
        <dbReference type="Google" id="ProtNLM"/>
    </source>
</evidence>
<keyword evidence="3" id="KW-1133">Transmembrane helix</keyword>
<evidence type="ECO:0000313" key="4">
    <source>
        <dbReference type="EMBL" id="KAJ9603454.1"/>
    </source>
</evidence>
<dbReference type="EMBL" id="JAPDRK010000022">
    <property type="protein sequence ID" value="KAJ9603454.1"/>
    <property type="molecule type" value="Genomic_DNA"/>
</dbReference>
<dbReference type="Pfam" id="PF00067">
    <property type="entry name" value="p450"/>
    <property type="match status" value="1"/>
</dbReference>
<dbReference type="PANTHER" id="PTHR24305:SF166">
    <property type="entry name" value="CYTOCHROME P450 12A4, MITOCHONDRIAL-RELATED"/>
    <property type="match status" value="1"/>
</dbReference>
<comment type="cofactor">
    <cofactor evidence="2">
        <name>heme</name>
        <dbReference type="ChEBI" id="CHEBI:30413"/>
    </cofactor>
</comment>
<evidence type="ECO:0000256" key="1">
    <source>
        <dbReference type="ARBA" id="ARBA00010617"/>
    </source>
</evidence>
<proteinExistence type="inferred from homology"/>
<evidence type="ECO:0000256" key="2">
    <source>
        <dbReference type="PIRSR" id="PIRSR602401-1"/>
    </source>
</evidence>
<dbReference type="SUPFAM" id="SSF48264">
    <property type="entry name" value="Cytochrome P450"/>
    <property type="match status" value="1"/>
</dbReference>
<evidence type="ECO:0000313" key="5">
    <source>
        <dbReference type="Proteomes" id="UP001172673"/>
    </source>
</evidence>
<organism evidence="4 5">
    <name type="scientific">Cladophialophora chaetospira</name>
    <dbReference type="NCBI Taxonomy" id="386627"/>
    <lineage>
        <taxon>Eukaryota</taxon>
        <taxon>Fungi</taxon>
        <taxon>Dikarya</taxon>
        <taxon>Ascomycota</taxon>
        <taxon>Pezizomycotina</taxon>
        <taxon>Eurotiomycetes</taxon>
        <taxon>Chaetothyriomycetidae</taxon>
        <taxon>Chaetothyriales</taxon>
        <taxon>Herpotrichiellaceae</taxon>
        <taxon>Cladophialophora</taxon>
    </lineage>
</organism>
<dbReference type="PANTHER" id="PTHR24305">
    <property type="entry name" value="CYTOCHROME P450"/>
    <property type="match status" value="1"/>
</dbReference>
<comment type="caution">
    <text evidence="4">The sequence shown here is derived from an EMBL/GenBank/DDBJ whole genome shotgun (WGS) entry which is preliminary data.</text>
</comment>
<evidence type="ECO:0000256" key="3">
    <source>
        <dbReference type="SAM" id="Phobius"/>
    </source>
</evidence>
<dbReference type="Proteomes" id="UP001172673">
    <property type="component" value="Unassembled WGS sequence"/>
</dbReference>
<gene>
    <name evidence="4" type="ORF">H2200_012232</name>
</gene>
<keyword evidence="2" id="KW-0349">Heme</keyword>
<feature type="transmembrane region" description="Helical" evidence="3">
    <location>
        <begin position="16"/>
        <end position="36"/>
    </location>
</feature>
<dbReference type="InterPro" id="IPR036396">
    <property type="entry name" value="Cyt_P450_sf"/>
</dbReference>
<keyword evidence="5" id="KW-1185">Reference proteome</keyword>
<keyword evidence="2" id="KW-0479">Metal-binding</keyword>
<reference evidence="4" key="1">
    <citation type="submission" date="2022-10" db="EMBL/GenBank/DDBJ databases">
        <title>Culturing micro-colonial fungi from biological soil crusts in the Mojave desert and describing Neophaeococcomyces mojavensis, and introducing the new genera and species Taxawa tesnikishii.</title>
        <authorList>
            <person name="Kurbessoian T."/>
            <person name="Stajich J.E."/>
        </authorList>
    </citation>
    <scope>NUCLEOTIDE SEQUENCE</scope>
    <source>
        <strain evidence="4">TK_41</strain>
    </source>
</reference>
<feature type="transmembrane region" description="Helical" evidence="3">
    <location>
        <begin position="297"/>
        <end position="317"/>
    </location>
</feature>
<dbReference type="InterPro" id="IPR050121">
    <property type="entry name" value="Cytochrome_P450_monoxygenase"/>
</dbReference>
<accession>A0AA39CCP8</accession>
<dbReference type="GO" id="GO:0005506">
    <property type="term" value="F:iron ion binding"/>
    <property type="evidence" value="ECO:0007669"/>
    <property type="project" value="InterPro"/>
</dbReference>
<dbReference type="Gene3D" id="1.10.630.10">
    <property type="entry name" value="Cytochrome P450"/>
    <property type="match status" value="1"/>
</dbReference>